<organism evidence="2 3">
    <name type="scientific">Riccia fluitans</name>
    <dbReference type="NCBI Taxonomy" id="41844"/>
    <lineage>
        <taxon>Eukaryota</taxon>
        <taxon>Viridiplantae</taxon>
        <taxon>Streptophyta</taxon>
        <taxon>Embryophyta</taxon>
        <taxon>Marchantiophyta</taxon>
        <taxon>Marchantiopsida</taxon>
        <taxon>Marchantiidae</taxon>
        <taxon>Marchantiales</taxon>
        <taxon>Ricciaceae</taxon>
        <taxon>Riccia</taxon>
    </lineage>
</organism>
<evidence type="ECO:0000313" key="3">
    <source>
        <dbReference type="Proteomes" id="UP001605036"/>
    </source>
</evidence>
<dbReference type="PANTHER" id="PTHR35305">
    <property type="entry name" value="FAD-BINDING PROTEIN"/>
    <property type="match status" value="1"/>
</dbReference>
<proteinExistence type="predicted"/>
<reference evidence="2 3" key="1">
    <citation type="submission" date="2024-09" db="EMBL/GenBank/DDBJ databases">
        <title>Chromosome-scale assembly of Riccia fluitans.</title>
        <authorList>
            <person name="Paukszto L."/>
            <person name="Sawicki J."/>
            <person name="Karawczyk K."/>
            <person name="Piernik-Szablinska J."/>
            <person name="Szczecinska M."/>
            <person name="Mazdziarz M."/>
        </authorList>
    </citation>
    <scope>NUCLEOTIDE SEQUENCE [LARGE SCALE GENOMIC DNA]</scope>
    <source>
        <strain evidence="2">Rf_01</strain>
        <tissue evidence="2">Aerial parts of the thallus</tissue>
    </source>
</reference>
<dbReference type="Pfam" id="PF25071">
    <property type="entry name" value="DUF7795"/>
    <property type="match status" value="1"/>
</dbReference>
<evidence type="ECO:0000259" key="1">
    <source>
        <dbReference type="Pfam" id="PF25071"/>
    </source>
</evidence>
<dbReference type="EMBL" id="JBHFFA010000003">
    <property type="protein sequence ID" value="KAL2633023.1"/>
    <property type="molecule type" value="Genomic_DNA"/>
</dbReference>
<evidence type="ECO:0000313" key="2">
    <source>
        <dbReference type="EMBL" id="KAL2633023.1"/>
    </source>
</evidence>
<protein>
    <recommendedName>
        <fullName evidence="1">DUF7795 domain-containing protein</fullName>
    </recommendedName>
</protein>
<dbReference type="AlphaFoldDB" id="A0ABD1YR25"/>
<accession>A0ABD1YR25</accession>
<sequence length="224" mass="25751">MGEIEESFKLFMDWVVFLNGLHKLGQQILQEYAKHLEAYRRAKSEEAEYITRVVASAPSHHLSDYLGPGGWLEGTSRTFAAKLDSATTRLWIYLNEVHDCLDHLTGISKDAIKEQSENDVTVQLERFSLSVAGEDEVEAERARQNDHQSGRISFSEYSSMMALIYNMLQEDYEMQRKIVEALGLDTPSDVLKKYCSVWAEQPCVKSYMIDRARSWVEDLDQSMH</sequence>
<name>A0ABD1YR25_9MARC</name>
<keyword evidence="3" id="KW-1185">Reference proteome</keyword>
<comment type="caution">
    <text evidence="2">The sequence shown here is derived from an EMBL/GenBank/DDBJ whole genome shotgun (WGS) entry which is preliminary data.</text>
</comment>
<gene>
    <name evidence="2" type="ORF">R1flu_004502</name>
</gene>
<dbReference type="InterPro" id="IPR056697">
    <property type="entry name" value="DUF7795"/>
</dbReference>
<feature type="domain" description="DUF7795" evidence="1">
    <location>
        <begin position="3"/>
        <end position="113"/>
    </location>
</feature>
<dbReference type="PANTHER" id="PTHR35305:SF2">
    <property type="entry name" value="FAD-BINDING PROTEIN"/>
    <property type="match status" value="1"/>
</dbReference>
<dbReference type="Proteomes" id="UP001605036">
    <property type="component" value="Unassembled WGS sequence"/>
</dbReference>